<gene>
    <name evidence="1" type="ORF">SAMN04488065_0992</name>
</gene>
<accession>A0A1H3WN35</accession>
<dbReference type="AlphaFoldDB" id="A0A1H3WN35"/>
<evidence type="ECO:0000313" key="2">
    <source>
        <dbReference type="Proteomes" id="UP000236755"/>
    </source>
</evidence>
<keyword evidence="2" id="KW-1185">Reference proteome</keyword>
<dbReference type="OrthoDB" id="308110at2157"/>
<reference evidence="1 2" key="1">
    <citation type="submission" date="2016-10" db="EMBL/GenBank/DDBJ databases">
        <authorList>
            <person name="de Groot N.N."/>
        </authorList>
    </citation>
    <scope>NUCLEOTIDE SEQUENCE [LARGE SCALE GENOMIC DNA]</scope>
    <source>
        <strain evidence="1 2">CGMCC 1.8712</strain>
    </source>
</reference>
<dbReference type="Proteomes" id="UP000236755">
    <property type="component" value="Unassembled WGS sequence"/>
</dbReference>
<name>A0A1H3WN35_9EURY</name>
<dbReference type="STRING" id="555874.SAMN04488065_0992"/>
<dbReference type="Pfam" id="PF23956">
    <property type="entry name" value="DUF7285"/>
    <property type="match status" value="1"/>
</dbReference>
<sequence length="132" mass="14025">MSHSSARGQVEPTAALVVLLAVCSAVSTYAVALDGAGMAERRNLASPTLDRVTDRLVTGGVAHTERLDRAQDAGPSGYRCRVTIAAAGERWSAGPTPPSRRREVVDTAVRRLGVRLAPGRVRPGRVRVVVWT</sequence>
<evidence type="ECO:0000313" key="1">
    <source>
        <dbReference type="EMBL" id="SDZ88360.1"/>
    </source>
</evidence>
<dbReference type="RefSeq" id="WP_092632319.1">
    <property type="nucleotide sequence ID" value="NZ_FNQT01000001.1"/>
</dbReference>
<dbReference type="InterPro" id="IPR055709">
    <property type="entry name" value="DUF7285"/>
</dbReference>
<organism evidence="1 2">
    <name type="scientific">Haloplanus vescus</name>
    <dbReference type="NCBI Taxonomy" id="555874"/>
    <lineage>
        <taxon>Archaea</taxon>
        <taxon>Methanobacteriati</taxon>
        <taxon>Methanobacteriota</taxon>
        <taxon>Stenosarchaea group</taxon>
        <taxon>Halobacteria</taxon>
        <taxon>Halobacteriales</taxon>
        <taxon>Haloferacaceae</taxon>
        <taxon>Haloplanus</taxon>
    </lineage>
</organism>
<protein>
    <submittedName>
        <fullName evidence="1">Uncharacterized protein</fullName>
    </submittedName>
</protein>
<proteinExistence type="predicted"/>
<dbReference type="EMBL" id="FNQT01000001">
    <property type="protein sequence ID" value="SDZ88360.1"/>
    <property type="molecule type" value="Genomic_DNA"/>
</dbReference>